<feature type="compositionally biased region" description="Basic and acidic residues" evidence="1">
    <location>
        <begin position="15"/>
        <end position="24"/>
    </location>
</feature>
<organism evidence="2">
    <name type="scientific">Tanacetum cinerariifolium</name>
    <name type="common">Dalmatian daisy</name>
    <name type="synonym">Chrysanthemum cinerariifolium</name>
    <dbReference type="NCBI Taxonomy" id="118510"/>
    <lineage>
        <taxon>Eukaryota</taxon>
        <taxon>Viridiplantae</taxon>
        <taxon>Streptophyta</taxon>
        <taxon>Embryophyta</taxon>
        <taxon>Tracheophyta</taxon>
        <taxon>Spermatophyta</taxon>
        <taxon>Magnoliopsida</taxon>
        <taxon>eudicotyledons</taxon>
        <taxon>Gunneridae</taxon>
        <taxon>Pentapetalae</taxon>
        <taxon>asterids</taxon>
        <taxon>campanulids</taxon>
        <taxon>Asterales</taxon>
        <taxon>Asteraceae</taxon>
        <taxon>Asteroideae</taxon>
        <taxon>Anthemideae</taxon>
        <taxon>Anthemidinae</taxon>
        <taxon>Tanacetum</taxon>
    </lineage>
</organism>
<name>A0A699WZ36_TANCI</name>
<dbReference type="AlphaFoldDB" id="A0A699WZ36"/>
<protein>
    <submittedName>
        <fullName evidence="2">Uncharacterized protein</fullName>
    </submittedName>
</protein>
<gene>
    <name evidence="2" type="ORF">Tci_922807</name>
</gene>
<dbReference type="EMBL" id="BKCJ011762298">
    <property type="protein sequence ID" value="GFD50838.1"/>
    <property type="molecule type" value="Genomic_DNA"/>
</dbReference>
<comment type="caution">
    <text evidence="2">The sequence shown here is derived from an EMBL/GenBank/DDBJ whole genome shotgun (WGS) entry which is preliminary data.</text>
</comment>
<evidence type="ECO:0000256" key="1">
    <source>
        <dbReference type="SAM" id="MobiDB-lite"/>
    </source>
</evidence>
<feature type="region of interest" description="Disordered" evidence="1">
    <location>
        <begin position="1"/>
        <end position="24"/>
    </location>
</feature>
<sequence length="100" mass="11403">SVGDAPPTEGQDDGGESKKDDGRVGDATLLTLTTIIPTLRRGRISLTRRHDIHLFILMLILWHGHLRHLRFFTAPFNPIKQFIVRSITYIFGIRTQQVLK</sequence>
<evidence type="ECO:0000313" key="2">
    <source>
        <dbReference type="EMBL" id="GFD50838.1"/>
    </source>
</evidence>
<reference evidence="2" key="1">
    <citation type="journal article" date="2019" name="Sci. Rep.">
        <title>Draft genome of Tanacetum cinerariifolium, the natural source of mosquito coil.</title>
        <authorList>
            <person name="Yamashiro T."/>
            <person name="Shiraishi A."/>
            <person name="Satake H."/>
            <person name="Nakayama K."/>
        </authorList>
    </citation>
    <scope>NUCLEOTIDE SEQUENCE</scope>
</reference>
<accession>A0A699WZ36</accession>
<proteinExistence type="predicted"/>
<feature type="non-terminal residue" evidence="2">
    <location>
        <position position="1"/>
    </location>
</feature>